<sequence length="44" mass="4431">MLILAFAAFVILVLAWLVAPNGEVAVGPSPATVEPLTIGEPATA</sequence>
<organism evidence="1">
    <name type="scientific">uncultured Thermomicrobiales bacterium</name>
    <dbReference type="NCBI Taxonomy" id="1645740"/>
    <lineage>
        <taxon>Bacteria</taxon>
        <taxon>Pseudomonadati</taxon>
        <taxon>Thermomicrobiota</taxon>
        <taxon>Thermomicrobia</taxon>
        <taxon>Thermomicrobiales</taxon>
        <taxon>environmental samples</taxon>
    </lineage>
</organism>
<evidence type="ECO:0000313" key="1">
    <source>
        <dbReference type="EMBL" id="CAA9585392.1"/>
    </source>
</evidence>
<reference evidence="1" key="1">
    <citation type="submission" date="2020-02" db="EMBL/GenBank/DDBJ databases">
        <authorList>
            <person name="Meier V. D."/>
        </authorList>
    </citation>
    <scope>NUCLEOTIDE SEQUENCE</scope>
    <source>
        <strain evidence="1">AVDCRST_MAG19</strain>
    </source>
</reference>
<name>A0A6J4VR57_9BACT</name>
<proteinExistence type="predicted"/>
<accession>A0A6J4VR57</accession>
<gene>
    <name evidence="1" type="ORF">AVDCRST_MAG19-4568</name>
</gene>
<protein>
    <submittedName>
        <fullName evidence="1">Uncharacterized protein</fullName>
    </submittedName>
</protein>
<dbReference type="EMBL" id="CADCWL010000250">
    <property type="protein sequence ID" value="CAA9585392.1"/>
    <property type="molecule type" value="Genomic_DNA"/>
</dbReference>
<dbReference type="AlphaFoldDB" id="A0A6J4VR57"/>